<dbReference type="PANTHER" id="PTHR15710:SF21">
    <property type="entry name" value="E3 UBIQUITIN-PROTEIN LIGASE RNF126"/>
    <property type="match status" value="1"/>
</dbReference>
<organism>
    <name type="scientific">Macaca fascicularis</name>
    <name type="common">Crab-eating macaque</name>
    <name type="synonym">Cynomolgus monkey</name>
    <dbReference type="NCBI Taxonomy" id="9541"/>
    <lineage>
        <taxon>Eukaryota</taxon>
        <taxon>Metazoa</taxon>
        <taxon>Chordata</taxon>
        <taxon>Craniata</taxon>
        <taxon>Vertebrata</taxon>
        <taxon>Euteleostomi</taxon>
        <taxon>Mammalia</taxon>
        <taxon>Eutheria</taxon>
        <taxon>Euarchontoglires</taxon>
        <taxon>Primates</taxon>
        <taxon>Haplorrhini</taxon>
        <taxon>Catarrhini</taxon>
        <taxon>Cercopithecidae</taxon>
        <taxon>Cercopithecinae</taxon>
        <taxon>Macaca</taxon>
    </lineage>
</organism>
<feature type="domain" description="RING-type" evidence="6">
    <location>
        <begin position="21"/>
        <end position="56"/>
    </location>
</feature>
<feature type="region of interest" description="Disordered" evidence="5">
    <location>
        <begin position="54"/>
        <end position="77"/>
    </location>
</feature>
<keyword evidence="1" id="KW-0479">Metal-binding</keyword>
<feature type="non-terminal residue" evidence="7">
    <location>
        <position position="1"/>
    </location>
</feature>
<dbReference type="GO" id="GO:0005737">
    <property type="term" value="C:cytoplasm"/>
    <property type="evidence" value="ECO:0007669"/>
    <property type="project" value="TreeGrafter"/>
</dbReference>
<sequence>KIQSLPTDPVTEQHVGSRVECPVCKDDDALGEQLPCNHLFHDGCIVHLLEQYDSCPSSSLSSSSSSSPCNENATSNS</sequence>
<dbReference type="AlphaFoldDB" id="G7PUE1"/>
<dbReference type="Gene3D" id="3.30.40.10">
    <property type="entry name" value="Zinc/RING finger domain, C3HC4 (zinc finger)"/>
    <property type="match status" value="1"/>
</dbReference>
<evidence type="ECO:0000256" key="4">
    <source>
        <dbReference type="PROSITE-ProRule" id="PRU00175"/>
    </source>
</evidence>
<dbReference type="GO" id="GO:0008270">
    <property type="term" value="F:zinc ion binding"/>
    <property type="evidence" value="ECO:0007669"/>
    <property type="project" value="UniProtKB-KW"/>
</dbReference>
<dbReference type="InterPro" id="IPR013083">
    <property type="entry name" value="Znf_RING/FYVE/PHD"/>
</dbReference>
<reference evidence="7" key="1">
    <citation type="journal article" date="2011" name="Nat. Biotechnol.">
        <title>Genome sequencing and comparison of two nonhuman primate animal models, the cynomolgus and Chinese rhesus macaques.</title>
        <authorList>
            <person name="Yan G."/>
            <person name="Zhang G."/>
            <person name="Fang X."/>
            <person name="Zhang Y."/>
            <person name="Li C."/>
            <person name="Ling F."/>
            <person name="Cooper D.N."/>
            <person name="Li Q."/>
            <person name="Li Y."/>
            <person name="van Gool A.J."/>
            <person name="Du H."/>
            <person name="Chen J."/>
            <person name="Chen R."/>
            <person name="Zhang P."/>
            <person name="Huang Z."/>
            <person name="Thompson J.R."/>
            <person name="Meng Y."/>
            <person name="Bai Y."/>
            <person name="Wang J."/>
            <person name="Zhuo M."/>
            <person name="Wang T."/>
            <person name="Huang Y."/>
            <person name="Wei L."/>
            <person name="Li J."/>
            <person name="Wang Z."/>
            <person name="Hu H."/>
            <person name="Yang P."/>
            <person name="Le L."/>
            <person name="Stenson P.D."/>
            <person name="Li B."/>
            <person name="Liu X."/>
            <person name="Ball E.V."/>
            <person name="An N."/>
            <person name="Huang Q."/>
            <person name="Zhang Y."/>
            <person name="Fan W."/>
            <person name="Zhang X."/>
            <person name="Li Y."/>
            <person name="Wang W."/>
            <person name="Katze M.G."/>
            <person name="Su B."/>
            <person name="Nielsen R."/>
            <person name="Yang H."/>
            <person name="Wang J."/>
            <person name="Wang X."/>
            <person name="Wang J."/>
        </authorList>
    </citation>
    <scope>NUCLEOTIDE SEQUENCE [LARGE SCALE GENOMIC DNA]</scope>
    <source>
        <strain evidence="7">CE-4</strain>
    </source>
</reference>
<gene>
    <name evidence="7" type="ORF">EGM_07747</name>
</gene>
<accession>G7PUE1</accession>
<dbReference type="PANTHER" id="PTHR15710">
    <property type="entry name" value="E3 UBIQUITIN-PROTEIN LIGASE PRAJA"/>
    <property type="match status" value="1"/>
</dbReference>
<evidence type="ECO:0000256" key="1">
    <source>
        <dbReference type="ARBA" id="ARBA00022723"/>
    </source>
</evidence>
<dbReference type="PROSITE" id="PS50089">
    <property type="entry name" value="ZF_RING_2"/>
    <property type="match status" value="1"/>
</dbReference>
<feature type="compositionally biased region" description="Low complexity" evidence="5">
    <location>
        <begin position="54"/>
        <end position="69"/>
    </location>
</feature>
<keyword evidence="3" id="KW-0862">Zinc</keyword>
<dbReference type="Pfam" id="PF13639">
    <property type="entry name" value="zf-RING_2"/>
    <property type="match status" value="1"/>
</dbReference>
<name>G7PUE1_MACFA</name>
<dbReference type="EMBL" id="CM001291">
    <property type="protein sequence ID" value="EHH57990.1"/>
    <property type="molecule type" value="Genomic_DNA"/>
</dbReference>
<feature type="non-terminal residue" evidence="7">
    <location>
        <position position="77"/>
    </location>
</feature>
<proteinExistence type="predicted"/>
<dbReference type="InterPro" id="IPR001841">
    <property type="entry name" value="Znf_RING"/>
</dbReference>
<dbReference type="Proteomes" id="UP000009130">
    <property type="component" value="Chromosome 16"/>
</dbReference>
<protein>
    <recommendedName>
        <fullName evidence="6">RING-type domain-containing protein</fullName>
    </recommendedName>
</protein>
<dbReference type="GO" id="GO:0016567">
    <property type="term" value="P:protein ubiquitination"/>
    <property type="evidence" value="ECO:0007669"/>
    <property type="project" value="TreeGrafter"/>
</dbReference>
<evidence type="ECO:0000256" key="3">
    <source>
        <dbReference type="ARBA" id="ARBA00022833"/>
    </source>
</evidence>
<evidence type="ECO:0000256" key="5">
    <source>
        <dbReference type="SAM" id="MobiDB-lite"/>
    </source>
</evidence>
<dbReference type="GO" id="GO:0061630">
    <property type="term" value="F:ubiquitin protein ligase activity"/>
    <property type="evidence" value="ECO:0007669"/>
    <property type="project" value="TreeGrafter"/>
</dbReference>
<dbReference type="SUPFAM" id="SSF57850">
    <property type="entry name" value="RING/U-box"/>
    <property type="match status" value="1"/>
</dbReference>
<evidence type="ECO:0000256" key="2">
    <source>
        <dbReference type="ARBA" id="ARBA00022771"/>
    </source>
</evidence>
<evidence type="ECO:0000259" key="6">
    <source>
        <dbReference type="PROSITE" id="PS50089"/>
    </source>
</evidence>
<keyword evidence="2 4" id="KW-0863">Zinc-finger</keyword>
<dbReference type="SMART" id="SM00184">
    <property type="entry name" value="RING"/>
    <property type="match status" value="1"/>
</dbReference>
<evidence type="ECO:0000313" key="7">
    <source>
        <dbReference type="EMBL" id="EHH57990.1"/>
    </source>
</evidence>